<dbReference type="AlphaFoldDB" id="A0AAE3G0V5"/>
<dbReference type="Proteomes" id="UP001205843">
    <property type="component" value="Unassembled WGS sequence"/>
</dbReference>
<dbReference type="CDD" id="cd00657">
    <property type="entry name" value="Ferritin_like"/>
    <property type="match status" value="1"/>
</dbReference>
<dbReference type="InterPro" id="IPR007402">
    <property type="entry name" value="DUF455"/>
</dbReference>
<dbReference type="RefSeq" id="WP_253474582.1">
    <property type="nucleotide sequence ID" value="NZ_JALJXV010000002.1"/>
</dbReference>
<sequence length="281" mass="31577">MTEASTDSADSCLYAAAARALAVRDPQAKGVLVDDLRNDWSAGRLRRRGSEPPWPVDAPGRPARPGLVPPRDLVHRRLSTEAGRAALIHAIAHIEFNAINLALDAVQRFRDMPDTYYSDWLGVAQDEARHFFMLRRRLQSLGHDYGDFPAHDGLWAACCDTAHDVMVRMALVPRVLEARGLDVTPGMIRRLQAAKDTETVDCLRIILDEEQDHVRIGSTWFAYCCRQRGLDAERIFRDLLSRYMHGRIRGPFNESARLDAGFSREDMRLLKELSTANAGGD</sequence>
<dbReference type="PANTHER" id="PTHR42782:SF4">
    <property type="entry name" value="DUF455 DOMAIN-CONTAINING PROTEIN"/>
    <property type="match status" value="1"/>
</dbReference>
<evidence type="ECO:0000313" key="3">
    <source>
        <dbReference type="Proteomes" id="UP001205843"/>
    </source>
</evidence>
<dbReference type="SUPFAM" id="SSF47240">
    <property type="entry name" value="Ferritin-like"/>
    <property type="match status" value="1"/>
</dbReference>
<dbReference type="Pfam" id="PF04305">
    <property type="entry name" value="DUF455"/>
    <property type="match status" value="1"/>
</dbReference>
<keyword evidence="3" id="KW-1185">Reference proteome</keyword>
<dbReference type="PIRSF" id="PIRSF012318">
    <property type="entry name" value="UCP012318"/>
    <property type="match status" value="1"/>
</dbReference>
<dbReference type="PANTHER" id="PTHR42782">
    <property type="entry name" value="SI:CH73-314G15.3"/>
    <property type="match status" value="1"/>
</dbReference>
<evidence type="ECO:0000256" key="1">
    <source>
        <dbReference type="SAM" id="MobiDB-lite"/>
    </source>
</evidence>
<dbReference type="InterPro" id="IPR011197">
    <property type="entry name" value="UCP012318"/>
</dbReference>
<dbReference type="EMBL" id="JALJXV010000002">
    <property type="protein sequence ID" value="MCP1673705.1"/>
    <property type="molecule type" value="Genomic_DNA"/>
</dbReference>
<organism evidence="2 3">
    <name type="scientific">Natronocella acetinitrilica</name>
    <dbReference type="NCBI Taxonomy" id="414046"/>
    <lineage>
        <taxon>Bacteria</taxon>
        <taxon>Pseudomonadati</taxon>
        <taxon>Pseudomonadota</taxon>
        <taxon>Gammaproteobacteria</taxon>
        <taxon>Chromatiales</taxon>
        <taxon>Ectothiorhodospiraceae</taxon>
        <taxon>Natronocella</taxon>
    </lineage>
</organism>
<name>A0AAE3G0V5_9GAMM</name>
<comment type="caution">
    <text evidence="2">The sequence shown here is derived from an EMBL/GenBank/DDBJ whole genome shotgun (WGS) entry which is preliminary data.</text>
</comment>
<proteinExistence type="predicted"/>
<feature type="region of interest" description="Disordered" evidence="1">
    <location>
        <begin position="47"/>
        <end position="69"/>
    </location>
</feature>
<reference evidence="2" key="1">
    <citation type="submission" date="2022-03" db="EMBL/GenBank/DDBJ databases">
        <title>Genomic Encyclopedia of Type Strains, Phase III (KMG-III): the genomes of soil and plant-associated and newly described type strains.</title>
        <authorList>
            <person name="Whitman W."/>
        </authorList>
    </citation>
    <scope>NUCLEOTIDE SEQUENCE</scope>
    <source>
        <strain evidence="2">ANL 6-2</strain>
    </source>
</reference>
<evidence type="ECO:0000313" key="2">
    <source>
        <dbReference type="EMBL" id="MCP1673705.1"/>
    </source>
</evidence>
<dbReference type="InterPro" id="IPR009078">
    <property type="entry name" value="Ferritin-like_SF"/>
</dbReference>
<protein>
    <submittedName>
        <fullName evidence="2">Uncharacterized ferritin-like protein (DUF455 family)</fullName>
    </submittedName>
</protein>
<accession>A0AAE3G0V5</accession>
<gene>
    <name evidence="2" type="ORF">J2T57_000804</name>
</gene>